<keyword evidence="2" id="KW-0472">Membrane</keyword>
<sequence length="100" mass="11948">MERRGIPELPSKQELRGSVQDDEETEVVVRPWHESRGVRVVLVLLSLFGLMHLFLWKVVYDFWVDQNHERLNESVRLAWASLDQVRSHLEHFGREQKEEL</sequence>
<proteinExistence type="predicted"/>
<reference evidence="3 4" key="1">
    <citation type="journal article" date="2024" name="Science">
        <title>Giant polyketide synthase enzymes in the biosynthesis of giant marine polyether toxins.</title>
        <authorList>
            <person name="Fallon T.R."/>
            <person name="Shende V.V."/>
            <person name="Wierzbicki I.H."/>
            <person name="Pendleton A.L."/>
            <person name="Watervoot N.F."/>
            <person name="Auber R.P."/>
            <person name="Gonzalez D.J."/>
            <person name="Wisecaver J.H."/>
            <person name="Moore B.S."/>
        </authorList>
    </citation>
    <scope>NUCLEOTIDE SEQUENCE [LARGE SCALE GENOMIC DNA]</scope>
    <source>
        <strain evidence="3 4">12B1</strain>
    </source>
</reference>
<keyword evidence="2" id="KW-1133">Transmembrane helix</keyword>
<organism evidence="3 4">
    <name type="scientific">Prymnesium parvum</name>
    <name type="common">Toxic golden alga</name>
    <dbReference type="NCBI Taxonomy" id="97485"/>
    <lineage>
        <taxon>Eukaryota</taxon>
        <taxon>Haptista</taxon>
        <taxon>Haptophyta</taxon>
        <taxon>Prymnesiophyceae</taxon>
        <taxon>Prymnesiales</taxon>
        <taxon>Prymnesiaceae</taxon>
        <taxon>Prymnesium</taxon>
    </lineage>
</organism>
<feature type="compositionally biased region" description="Basic and acidic residues" evidence="1">
    <location>
        <begin position="1"/>
        <end position="15"/>
    </location>
</feature>
<evidence type="ECO:0000256" key="2">
    <source>
        <dbReference type="SAM" id="Phobius"/>
    </source>
</evidence>
<keyword evidence="2" id="KW-0812">Transmembrane</keyword>
<dbReference type="EMBL" id="JBGBPQ010000015">
    <property type="protein sequence ID" value="KAL1510210.1"/>
    <property type="molecule type" value="Genomic_DNA"/>
</dbReference>
<dbReference type="AlphaFoldDB" id="A0AB34J027"/>
<gene>
    <name evidence="3" type="ORF">AB1Y20_006539</name>
</gene>
<evidence type="ECO:0000313" key="3">
    <source>
        <dbReference type="EMBL" id="KAL1510210.1"/>
    </source>
</evidence>
<name>A0AB34J027_PRYPA</name>
<accession>A0AB34J027</accession>
<feature type="transmembrane region" description="Helical" evidence="2">
    <location>
        <begin position="40"/>
        <end position="59"/>
    </location>
</feature>
<feature type="region of interest" description="Disordered" evidence="1">
    <location>
        <begin position="1"/>
        <end position="21"/>
    </location>
</feature>
<keyword evidence="4" id="KW-1185">Reference proteome</keyword>
<evidence type="ECO:0000256" key="1">
    <source>
        <dbReference type="SAM" id="MobiDB-lite"/>
    </source>
</evidence>
<evidence type="ECO:0000313" key="4">
    <source>
        <dbReference type="Proteomes" id="UP001515480"/>
    </source>
</evidence>
<dbReference type="Proteomes" id="UP001515480">
    <property type="component" value="Unassembled WGS sequence"/>
</dbReference>
<protein>
    <recommendedName>
        <fullName evidence="5">Autophagy-related protein 9</fullName>
    </recommendedName>
</protein>
<evidence type="ECO:0008006" key="5">
    <source>
        <dbReference type="Google" id="ProtNLM"/>
    </source>
</evidence>
<comment type="caution">
    <text evidence="3">The sequence shown here is derived from an EMBL/GenBank/DDBJ whole genome shotgun (WGS) entry which is preliminary data.</text>
</comment>